<dbReference type="Proteomes" id="UP001604277">
    <property type="component" value="Unassembled WGS sequence"/>
</dbReference>
<keyword evidence="3" id="KW-1185">Reference proteome</keyword>
<feature type="compositionally biased region" description="Basic residues" evidence="1">
    <location>
        <begin position="1"/>
        <end position="11"/>
    </location>
</feature>
<feature type="region of interest" description="Disordered" evidence="1">
    <location>
        <begin position="68"/>
        <end position="123"/>
    </location>
</feature>
<reference evidence="3" key="1">
    <citation type="submission" date="2024-07" db="EMBL/GenBank/DDBJ databases">
        <title>Two chromosome-level genome assemblies of Korean endemic species Abeliophyllum distichum and Forsythia ovata (Oleaceae).</title>
        <authorList>
            <person name="Jang H."/>
        </authorList>
    </citation>
    <scope>NUCLEOTIDE SEQUENCE [LARGE SCALE GENOMIC DNA]</scope>
</reference>
<comment type="caution">
    <text evidence="2">The sequence shown here is derived from an EMBL/GenBank/DDBJ whole genome shotgun (WGS) entry which is preliminary data.</text>
</comment>
<evidence type="ECO:0000313" key="2">
    <source>
        <dbReference type="EMBL" id="KAL2528567.1"/>
    </source>
</evidence>
<feature type="compositionally biased region" description="Polar residues" evidence="1">
    <location>
        <begin position="15"/>
        <end position="44"/>
    </location>
</feature>
<organism evidence="2 3">
    <name type="scientific">Forsythia ovata</name>
    <dbReference type="NCBI Taxonomy" id="205694"/>
    <lineage>
        <taxon>Eukaryota</taxon>
        <taxon>Viridiplantae</taxon>
        <taxon>Streptophyta</taxon>
        <taxon>Embryophyta</taxon>
        <taxon>Tracheophyta</taxon>
        <taxon>Spermatophyta</taxon>
        <taxon>Magnoliopsida</taxon>
        <taxon>eudicotyledons</taxon>
        <taxon>Gunneridae</taxon>
        <taxon>Pentapetalae</taxon>
        <taxon>asterids</taxon>
        <taxon>lamiids</taxon>
        <taxon>Lamiales</taxon>
        <taxon>Oleaceae</taxon>
        <taxon>Forsythieae</taxon>
        <taxon>Forsythia</taxon>
    </lineage>
</organism>
<name>A0ABD1UU33_9LAMI</name>
<accession>A0ABD1UU33</accession>
<evidence type="ECO:0000256" key="1">
    <source>
        <dbReference type="SAM" id="MobiDB-lite"/>
    </source>
</evidence>
<feature type="region of interest" description="Disordered" evidence="1">
    <location>
        <begin position="1"/>
        <end position="49"/>
    </location>
</feature>
<sequence>MTNNGKIKKEKVQRDSVSNNYLSSSEENGSASQLQRVQPSSNYVSGEKTFSRPIFQVPLGGSRGRRYADAVKNSNTSSYFPAPDTSTDSSGFQRKPRQTVQQTEFRVRENKKKQESATTINNGVSVDKSNYKRRAVGIIARGGSKRGNRLLKQRVEP</sequence>
<dbReference type="EMBL" id="JBFOLJ010000006">
    <property type="protein sequence ID" value="KAL2528567.1"/>
    <property type="molecule type" value="Genomic_DNA"/>
</dbReference>
<feature type="compositionally biased region" description="Polar residues" evidence="1">
    <location>
        <begin position="72"/>
        <end position="104"/>
    </location>
</feature>
<gene>
    <name evidence="2" type="ORF">Fot_21168</name>
</gene>
<evidence type="ECO:0000313" key="3">
    <source>
        <dbReference type="Proteomes" id="UP001604277"/>
    </source>
</evidence>
<feature type="compositionally biased region" description="Basic and acidic residues" evidence="1">
    <location>
        <begin position="105"/>
        <end position="115"/>
    </location>
</feature>
<dbReference type="AlphaFoldDB" id="A0ABD1UU33"/>
<protein>
    <submittedName>
        <fullName evidence="2">Uncharacterized protein</fullName>
    </submittedName>
</protein>
<proteinExistence type="predicted"/>